<dbReference type="Pfam" id="PF04466">
    <property type="entry name" value="Terminase_3"/>
    <property type="match status" value="1"/>
</dbReference>
<gene>
    <name evidence="2" type="ordered locus">AciX8_3001</name>
</gene>
<dbReference type="Gene3D" id="3.30.420.280">
    <property type="match status" value="1"/>
</dbReference>
<dbReference type="RefSeq" id="WP_014266181.1">
    <property type="nucleotide sequence ID" value="NC_016631.1"/>
</dbReference>
<dbReference type="Proteomes" id="UP000007113">
    <property type="component" value="Chromosome"/>
</dbReference>
<dbReference type="AlphaFoldDB" id="G8NRE6"/>
<name>G8NRE6_GRAMM</name>
<dbReference type="STRING" id="682795.AciX8_3001"/>
<protein>
    <recommendedName>
        <fullName evidence="1">Phage terminase large subunit N-terminal domain-containing protein</fullName>
    </recommendedName>
</protein>
<sequence length="517" mass="60295">MSKSAAIKFDIALQPKQLAVYELVENSPATEIGYGGARGGAKSHGARGIMLLRRLKYARTNGLFLMRVWGQVYRNHLEPLFREFPFMANWYVGGDKKHLTLPNGSRIYFASADTMDDIRKIAQGPEYADIFVEEATHFSEEELIFLPTALRWTGKSGITPKMLYTCNPGSRGHDYIKRIFKDRRFQEHEEPDSFAFVQAYGWDNIEWVRPYLHAQGITDFEYYNTWTDQQRFQCFIANSDYGAKLNQMPEKERKAHLFGDWDTFEGQYYPNFIRAQRELKAAQVGQLMQPWWRRWASCDWGYQHAASIHWHASGLVSPEDARRHLGREWSEAREVVITYREHVVAGRPEMLLAQDFVERCDNDDKRELSRFFMSPETFGERNAVADIFRKVFREHGLPQPEEARNDRVNGWRFIHTLIEQDRWFVSDRCEGALTAIPSLIYDDKKLEDVMKTRKVSDDIADEVRYGLFSMLGPSAKPYEVRLRETLAPIQDMTAKHLAHLDFKKKNRKRSAGFTVGR</sequence>
<dbReference type="InterPro" id="IPR027417">
    <property type="entry name" value="P-loop_NTPase"/>
</dbReference>
<evidence type="ECO:0000313" key="2">
    <source>
        <dbReference type="EMBL" id="AEU37304.1"/>
    </source>
</evidence>
<dbReference type="EMBL" id="CP003130">
    <property type="protein sequence ID" value="AEU37304.1"/>
    <property type="molecule type" value="Genomic_DNA"/>
</dbReference>
<reference evidence="2 3" key="1">
    <citation type="submission" date="2011-11" db="EMBL/GenBank/DDBJ databases">
        <title>Complete sequence of Granulicella mallensis MP5ACTX8.</title>
        <authorList>
            <consortium name="US DOE Joint Genome Institute"/>
            <person name="Lucas S."/>
            <person name="Copeland A."/>
            <person name="Lapidus A."/>
            <person name="Cheng J.-F."/>
            <person name="Goodwin L."/>
            <person name="Pitluck S."/>
            <person name="Peters L."/>
            <person name="Lu M."/>
            <person name="Detter J.C."/>
            <person name="Han C."/>
            <person name="Tapia R."/>
            <person name="Land M."/>
            <person name="Hauser L."/>
            <person name="Kyrpides N."/>
            <person name="Ivanova N."/>
            <person name="Mikhailova N."/>
            <person name="Pagani I."/>
            <person name="Rawat S."/>
            <person name="Mannisto M."/>
            <person name="Haggblom M."/>
            <person name="Woyke T."/>
        </authorList>
    </citation>
    <scope>NUCLEOTIDE SEQUENCE [LARGE SCALE GENOMIC DNA]</scope>
    <source>
        <strain evidence="3">ATCC BAA-1857 / DSM 23137 / MP5ACTX8</strain>
    </source>
</reference>
<feature type="domain" description="Phage terminase large subunit N-terminal" evidence="1">
    <location>
        <begin position="34"/>
        <end position="223"/>
    </location>
</feature>
<proteinExistence type="predicted"/>
<dbReference type="eggNOG" id="COG1783">
    <property type="taxonomic scope" value="Bacteria"/>
</dbReference>
<dbReference type="HOGENOM" id="CLU_031708_0_0_0"/>
<dbReference type="OrthoDB" id="9768556at2"/>
<dbReference type="InterPro" id="IPR035412">
    <property type="entry name" value="Terminase_L_N"/>
</dbReference>
<evidence type="ECO:0000313" key="3">
    <source>
        <dbReference type="Proteomes" id="UP000007113"/>
    </source>
</evidence>
<evidence type="ECO:0000259" key="1">
    <source>
        <dbReference type="Pfam" id="PF04466"/>
    </source>
</evidence>
<keyword evidence="3" id="KW-1185">Reference proteome</keyword>
<accession>G8NRE6</accession>
<dbReference type="Gene3D" id="3.40.50.300">
    <property type="entry name" value="P-loop containing nucleotide triphosphate hydrolases"/>
    <property type="match status" value="1"/>
</dbReference>
<organism evidence="2 3">
    <name type="scientific">Granulicella mallensis (strain ATCC BAA-1857 / DSM 23137 / MP5ACTX8)</name>
    <dbReference type="NCBI Taxonomy" id="682795"/>
    <lineage>
        <taxon>Bacteria</taxon>
        <taxon>Pseudomonadati</taxon>
        <taxon>Acidobacteriota</taxon>
        <taxon>Terriglobia</taxon>
        <taxon>Terriglobales</taxon>
        <taxon>Acidobacteriaceae</taxon>
        <taxon>Granulicella</taxon>
    </lineage>
</organism>
<dbReference type="KEGG" id="gma:AciX8_3001"/>